<protein>
    <submittedName>
        <fullName evidence="3">NAD(P)H-binding protein</fullName>
    </submittedName>
</protein>
<feature type="region of interest" description="Disordered" evidence="1">
    <location>
        <begin position="1"/>
        <end position="21"/>
    </location>
</feature>
<dbReference type="PANTHER" id="PTHR43162:SF1">
    <property type="entry name" value="PRESTALK A DIFFERENTIATION PROTEIN A"/>
    <property type="match status" value="1"/>
</dbReference>
<proteinExistence type="predicted"/>
<keyword evidence="4" id="KW-1185">Reference proteome</keyword>
<dbReference type="Proteomes" id="UP000326546">
    <property type="component" value="Chromosome"/>
</dbReference>
<dbReference type="KEGG" id="serw:FY030_02735"/>
<sequence length="299" mass="31055">MPVSPAARRPPTSTGSEGRPVRAGTVAVLGATGKTGSAVAAAALHAGLAVRGTTRHPGQADGPAGVEWHQADALTGDGLTHALTGAEAAYLIVPNVHPAEVEMVDLVAQAATEAGVDRVVYHSVADPHDARMAHHLRKARAETVLRGVRPEAVVLRPCAYQQNLLGAALAGRLEVPYRVSAPFSLVDLGDIAEVAVAALSGQLEPGSTHVLGGPEELTVEDLARTATRVLGRPVTASSITIEQWRSGPGARTQGCALTDLLAMFEAYDQTGFTVDPTPLTHLLGRPPTTWTQLLSKETS</sequence>
<name>A0A5J6V3P1_9MICO</name>
<dbReference type="AlphaFoldDB" id="A0A5J6V3P1"/>
<dbReference type="EMBL" id="CP044427">
    <property type="protein sequence ID" value="QFG67782.1"/>
    <property type="molecule type" value="Genomic_DNA"/>
</dbReference>
<evidence type="ECO:0000313" key="3">
    <source>
        <dbReference type="EMBL" id="QFG67782.1"/>
    </source>
</evidence>
<dbReference type="Gene3D" id="3.40.50.720">
    <property type="entry name" value="NAD(P)-binding Rossmann-like Domain"/>
    <property type="match status" value="1"/>
</dbReference>
<evidence type="ECO:0000313" key="4">
    <source>
        <dbReference type="Proteomes" id="UP000326546"/>
    </source>
</evidence>
<dbReference type="InterPro" id="IPR008030">
    <property type="entry name" value="NmrA-like"/>
</dbReference>
<evidence type="ECO:0000256" key="1">
    <source>
        <dbReference type="SAM" id="MobiDB-lite"/>
    </source>
</evidence>
<dbReference type="OrthoDB" id="4457504at2"/>
<dbReference type="InterPro" id="IPR036291">
    <property type="entry name" value="NAD(P)-bd_dom_sf"/>
</dbReference>
<evidence type="ECO:0000259" key="2">
    <source>
        <dbReference type="Pfam" id="PF05368"/>
    </source>
</evidence>
<dbReference type="InterPro" id="IPR051604">
    <property type="entry name" value="Ergot_Alk_Oxidoreductase"/>
</dbReference>
<dbReference type="SUPFAM" id="SSF51735">
    <property type="entry name" value="NAD(P)-binding Rossmann-fold domains"/>
    <property type="match status" value="1"/>
</dbReference>
<dbReference type="PANTHER" id="PTHR43162">
    <property type="match status" value="1"/>
</dbReference>
<accession>A0A5J6V3P1</accession>
<organism evidence="3 4">
    <name type="scientific">Ornithinimicrobium pratense</name>
    <dbReference type="NCBI Taxonomy" id="2593973"/>
    <lineage>
        <taxon>Bacteria</taxon>
        <taxon>Bacillati</taxon>
        <taxon>Actinomycetota</taxon>
        <taxon>Actinomycetes</taxon>
        <taxon>Micrococcales</taxon>
        <taxon>Ornithinimicrobiaceae</taxon>
        <taxon>Ornithinimicrobium</taxon>
    </lineage>
</organism>
<reference evidence="3 4" key="1">
    <citation type="submission" date="2019-09" db="EMBL/GenBank/DDBJ databases">
        <title>Serinicoccus pratensis sp. nov., isolated from meadow soil.</title>
        <authorList>
            <person name="Zhang W."/>
        </authorList>
    </citation>
    <scope>NUCLEOTIDE SEQUENCE [LARGE SCALE GENOMIC DNA]</scope>
    <source>
        <strain evidence="3 4">W204</strain>
    </source>
</reference>
<gene>
    <name evidence="3" type="ORF">FY030_02735</name>
</gene>
<feature type="domain" description="NmrA-like" evidence="2">
    <location>
        <begin position="24"/>
        <end position="246"/>
    </location>
</feature>
<dbReference type="Gene3D" id="3.90.25.10">
    <property type="entry name" value="UDP-galactose 4-epimerase, domain 1"/>
    <property type="match status" value="1"/>
</dbReference>
<dbReference type="Pfam" id="PF05368">
    <property type="entry name" value="NmrA"/>
    <property type="match status" value="1"/>
</dbReference>